<reference evidence="1 2" key="1">
    <citation type="submission" date="2023-11" db="EMBL/GenBank/DDBJ databases">
        <title>Halocaridina rubra genome assembly.</title>
        <authorList>
            <person name="Smith C."/>
        </authorList>
    </citation>
    <scope>NUCLEOTIDE SEQUENCE [LARGE SCALE GENOMIC DNA]</scope>
    <source>
        <strain evidence="1">EP-1</strain>
        <tissue evidence="1">Whole</tissue>
    </source>
</reference>
<sequence length="250" mass="29053">CLVLKYLKVMKRSGYLNSLSNSHFTGSSDLNRRLECLHMDAEGMYHRSRLRPKKTSSKYSHRRAETFKDLDSSFSSLEEEIWGYSPSIYYYDRACPSPGVVFAHGQERLHPEHRAEVPAHLFENVHRSSNSSQSVNDTIPDVILEISEEDLDVCDWKVVSNEDLVLEGELSKETTLREMPRECQQEKRNSVEDILNVNHRILTTHVTVLTTELREPRTPNERRDDKYTSYFFKDINSNSVQDGVPKDNRE</sequence>
<name>A0AAN9A360_HALRR</name>
<comment type="caution">
    <text evidence="1">The sequence shown here is derived from an EMBL/GenBank/DDBJ whole genome shotgun (WGS) entry which is preliminary data.</text>
</comment>
<accession>A0AAN9A360</accession>
<organism evidence="1 2">
    <name type="scientific">Halocaridina rubra</name>
    <name type="common">Hawaiian red shrimp</name>
    <dbReference type="NCBI Taxonomy" id="373956"/>
    <lineage>
        <taxon>Eukaryota</taxon>
        <taxon>Metazoa</taxon>
        <taxon>Ecdysozoa</taxon>
        <taxon>Arthropoda</taxon>
        <taxon>Crustacea</taxon>
        <taxon>Multicrustacea</taxon>
        <taxon>Malacostraca</taxon>
        <taxon>Eumalacostraca</taxon>
        <taxon>Eucarida</taxon>
        <taxon>Decapoda</taxon>
        <taxon>Pleocyemata</taxon>
        <taxon>Caridea</taxon>
        <taxon>Atyoidea</taxon>
        <taxon>Atyidae</taxon>
        <taxon>Halocaridina</taxon>
    </lineage>
</organism>
<dbReference type="Proteomes" id="UP001381693">
    <property type="component" value="Unassembled WGS sequence"/>
</dbReference>
<proteinExistence type="predicted"/>
<dbReference type="EMBL" id="JAXCGZ010017638">
    <property type="protein sequence ID" value="KAK7067852.1"/>
    <property type="molecule type" value="Genomic_DNA"/>
</dbReference>
<keyword evidence="2" id="KW-1185">Reference proteome</keyword>
<feature type="non-terminal residue" evidence="1">
    <location>
        <position position="1"/>
    </location>
</feature>
<evidence type="ECO:0000313" key="2">
    <source>
        <dbReference type="Proteomes" id="UP001381693"/>
    </source>
</evidence>
<protein>
    <submittedName>
        <fullName evidence="1">Uncharacterized protein</fullName>
    </submittedName>
</protein>
<evidence type="ECO:0000313" key="1">
    <source>
        <dbReference type="EMBL" id="KAK7067852.1"/>
    </source>
</evidence>
<dbReference type="AlphaFoldDB" id="A0AAN9A360"/>
<gene>
    <name evidence="1" type="ORF">SK128_003657</name>
</gene>